<dbReference type="EMBL" id="HG969191">
    <property type="protein sequence ID" value="CDO47307.1"/>
    <property type="molecule type" value="Genomic_DNA"/>
</dbReference>
<dbReference type="AlphaFoldDB" id="X5M0A5"/>
<evidence type="ECO:0000313" key="1">
    <source>
        <dbReference type="EMBL" id="CDO47307.1"/>
    </source>
</evidence>
<name>X5M0A5_BARHN</name>
<gene>
    <name evidence="1" type="ORF">BM1374165_01323</name>
</gene>
<sequence>MLVLHFHIFANNENAVGCSVAVFFFGFCLDYEGPSFFIYDTDIVKRDIFIVFDYKNSWGKRYSVYGDRLTVKTVTR</sequence>
<proteinExistence type="predicted"/>
<accession>X5M0A5</accession>
<evidence type="ECO:0000313" key="2">
    <source>
        <dbReference type="Proteomes" id="UP000019801"/>
    </source>
</evidence>
<dbReference type="Proteomes" id="UP000019801">
    <property type="component" value="Chromosome I"/>
</dbReference>
<dbReference type="PATRIC" id="fig|38323.4.peg.1404"/>
<dbReference type="KEGG" id="bhs:BM1374165_01323"/>
<organism evidence="1 2">
    <name type="scientific">Bartonella henselae</name>
    <name type="common">Rochalimaea henselae</name>
    <dbReference type="NCBI Taxonomy" id="38323"/>
    <lineage>
        <taxon>Bacteria</taxon>
        <taxon>Pseudomonadati</taxon>
        <taxon>Pseudomonadota</taxon>
        <taxon>Alphaproteobacteria</taxon>
        <taxon>Hyphomicrobiales</taxon>
        <taxon>Bartonellaceae</taxon>
        <taxon>Bartonella</taxon>
    </lineage>
</organism>
<reference evidence="2" key="1">
    <citation type="submission" date="2013-11" db="EMBL/GenBank/DDBJ databases">
        <title>Genome sequencing of Bartonella spp. isolated from human blood.</title>
        <authorList>
            <person name="Raoult D."/>
        </authorList>
    </citation>
    <scope>NUCLEOTIDE SEQUENCE</scope>
    <source>
        <strain evidence="2">BM1374165</strain>
    </source>
</reference>
<protein>
    <submittedName>
        <fullName evidence="1">Uncharacterized protein</fullName>
    </submittedName>
</protein>